<keyword evidence="3" id="KW-0413">Isomerase</keyword>
<feature type="domain" description="Mycothiol-dependent maleylpyruvate isomerase metal-binding" evidence="2">
    <location>
        <begin position="11"/>
        <end position="147"/>
    </location>
</feature>
<accession>A0ABW4TDH8</accession>
<comment type="caution">
    <text evidence="3">The sequence shown here is derived from an EMBL/GenBank/DDBJ whole genome shotgun (WGS) entry which is preliminary data.</text>
</comment>
<name>A0ABW4TDH8_9ACTN</name>
<dbReference type="InterPro" id="IPR036527">
    <property type="entry name" value="SCP2_sterol-bd_dom_sf"/>
</dbReference>
<dbReference type="EMBL" id="JBHUFV010000081">
    <property type="protein sequence ID" value="MFD1939339.1"/>
    <property type="molecule type" value="Genomic_DNA"/>
</dbReference>
<dbReference type="GO" id="GO:0016853">
    <property type="term" value="F:isomerase activity"/>
    <property type="evidence" value="ECO:0007669"/>
    <property type="project" value="UniProtKB-KW"/>
</dbReference>
<dbReference type="Gene3D" id="3.30.1050.20">
    <property type="match status" value="1"/>
</dbReference>
<dbReference type="RefSeq" id="WP_379581530.1">
    <property type="nucleotide sequence ID" value="NZ_JBHUFV010000081.1"/>
</dbReference>
<dbReference type="InterPro" id="IPR024344">
    <property type="entry name" value="MDMPI_metal-binding"/>
</dbReference>
<evidence type="ECO:0000256" key="1">
    <source>
        <dbReference type="SAM" id="MobiDB-lite"/>
    </source>
</evidence>
<organism evidence="3 4">
    <name type="scientific">Nonomuraea mangrovi</name>
    <dbReference type="NCBI Taxonomy" id="2316207"/>
    <lineage>
        <taxon>Bacteria</taxon>
        <taxon>Bacillati</taxon>
        <taxon>Actinomycetota</taxon>
        <taxon>Actinomycetes</taxon>
        <taxon>Streptosporangiales</taxon>
        <taxon>Streptosporangiaceae</taxon>
        <taxon>Nonomuraea</taxon>
    </lineage>
</organism>
<reference evidence="4" key="1">
    <citation type="journal article" date="2019" name="Int. J. Syst. Evol. Microbiol.">
        <title>The Global Catalogue of Microorganisms (GCM) 10K type strain sequencing project: providing services to taxonomists for standard genome sequencing and annotation.</title>
        <authorList>
            <consortium name="The Broad Institute Genomics Platform"/>
            <consortium name="The Broad Institute Genome Sequencing Center for Infectious Disease"/>
            <person name="Wu L."/>
            <person name="Ma J."/>
        </authorList>
    </citation>
    <scope>NUCLEOTIDE SEQUENCE [LARGE SCALE GENOMIC DNA]</scope>
    <source>
        <strain evidence="4">ICMP 6774ER</strain>
    </source>
</reference>
<dbReference type="Pfam" id="PF11716">
    <property type="entry name" value="MDMPI_N"/>
    <property type="match status" value="1"/>
</dbReference>
<feature type="region of interest" description="Disordered" evidence="1">
    <location>
        <begin position="222"/>
        <end position="262"/>
    </location>
</feature>
<dbReference type="Gene3D" id="1.20.120.450">
    <property type="entry name" value="dinb family like domain"/>
    <property type="match status" value="1"/>
</dbReference>
<evidence type="ECO:0000259" key="2">
    <source>
        <dbReference type="Pfam" id="PF11716"/>
    </source>
</evidence>
<gene>
    <name evidence="3" type="ORF">ACFSKW_48545</name>
</gene>
<evidence type="ECO:0000313" key="3">
    <source>
        <dbReference type="EMBL" id="MFD1939339.1"/>
    </source>
</evidence>
<sequence>MTVLPTLRAELAAATDRFIATAAELDDADIAAPSLLPGWSRGHVITHVARNADGLGNLLTWARTGVETPQYPDPGRRAADIEAGAARPAAEQRADLVDSAARLAAAVESLPEAAWSARVAALRPPPHPAWYVLVRRLRELELHHVDLGAGYTPADWPAAFVRRELHDTLTCWPYGESTVGGIVFTEPVDEWSDLGKGPVVRGEAREVLAWLTGRSAGQGIRVVREEPGATREEVPPPPPWLTMPSPADLPSAPPDTYPEESP</sequence>
<proteinExistence type="predicted"/>
<dbReference type="SUPFAM" id="SSF109854">
    <property type="entry name" value="DinB/YfiT-like putative metalloenzymes"/>
    <property type="match status" value="1"/>
</dbReference>
<feature type="compositionally biased region" description="Basic and acidic residues" evidence="1">
    <location>
        <begin position="222"/>
        <end position="234"/>
    </location>
</feature>
<dbReference type="InterPro" id="IPR017517">
    <property type="entry name" value="Maleyloyr_isom"/>
</dbReference>
<protein>
    <submittedName>
        <fullName evidence="3">Maleylpyruvate isomerase family mycothiol-dependent enzyme</fullName>
    </submittedName>
</protein>
<dbReference type="Proteomes" id="UP001597368">
    <property type="component" value="Unassembled WGS sequence"/>
</dbReference>
<dbReference type="SUPFAM" id="SSF55718">
    <property type="entry name" value="SCP-like"/>
    <property type="match status" value="1"/>
</dbReference>
<dbReference type="InterPro" id="IPR034660">
    <property type="entry name" value="DinB/YfiT-like"/>
</dbReference>
<evidence type="ECO:0000313" key="4">
    <source>
        <dbReference type="Proteomes" id="UP001597368"/>
    </source>
</evidence>
<dbReference type="NCBIfam" id="TIGR03083">
    <property type="entry name" value="maleylpyruvate isomerase family mycothiol-dependent enzyme"/>
    <property type="match status" value="1"/>
</dbReference>
<keyword evidence="4" id="KW-1185">Reference proteome</keyword>